<dbReference type="Pfam" id="PF00512">
    <property type="entry name" value="HisKA"/>
    <property type="match status" value="1"/>
</dbReference>
<evidence type="ECO:0000256" key="3">
    <source>
        <dbReference type="ARBA" id="ARBA00022553"/>
    </source>
</evidence>
<evidence type="ECO:0000313" key="11">
    <source>
        <dbReference type="Proteomes" id="UP001198701"/>
    </source>
</evidence>
<keyword evidence="5" id="KW-0547">Nucleotide-binding</keyword>
<keyword evidence="7" id="KW-0067">ATP-binding</keyword>
<feature type="domain" description="Histidine kinase" evidence="9">
    <location>
        <begin position="143"/>
        <end position="355"/>
    </location>
</feature>
<dbReference type="InterPro" id="IPR036890">
    <property type="entry name" value="HATPase_C_sf"/>
</dbReference>
<dbReference type="SMART" id="SM00388">
    <property type="entry name" value="HisKA"/>
    <property type="match status" value="1"/>
</dbReference>
<name>A0ABS8IRD4_9BURK</name>
<dbReference type="CDD" id="cd00082">
    <property type="entry name" value="HisKA"/>
    <property type="match status" value="1"/>
</dbReference>
<dbReference type="InterPro" id="IPR003661">
    <property type="entry name" value="HisK_dim/P_dom"/>
</dbReference>
<sequence>MPSSLPLTECFRTIAESRGDIAWIVDCGTRALAYISPSASDMLGYAPAQFDDQLATGRDGPLALLCGGLDERLRRFAAGDISRLNLVREFDLEHGAQARTVPVHVTSTLLLDGAGAAYALAGSIRDLSELREAAAGQRRFASMLNHEFRTPLSTIDGAIQRLEVTGKDADDATRQRYRKIAGAVDRMIAMLDEYLSPDRLASTGHKRKEHTAEPQRLLDEAAGIARAAGRAVTVDAGGLPGQIRCAPDGLRLALKVLLENAIQYSPESAVIELSGVREDGGIALLVRDKGEGVPDADVARVFDKFYRGSNAGNRPGSGLGLYMARSVVEVHGGNLTVDHHDECGAVFRLWLPHQDFDGKKVAPEVGSSDNPPD</sequence>
<evidence type="ECO:0000256" key="4">
    <source>
        <dbReference type="ARBA" id="ARBA00022679"/>
    </source>
</evidence>
<dbReference type="PROSITE" id="PS50109">
    <property type="entry name" value="HIS_KIN"/>
    <property type="match status" value="1"/>
</dbReference>
<dbReference type="Pfam" id="PF02518">
    <property type="entry name" value="HATPase_c"/>
    <property type="match status" value="1"/>
</dbReference>
<dbReference type="PANTHER" id="PTHR42878">
    <property type="entry name" value="TWO-COMPONENT HISTIDINE KINASE"/>
    <property type="match status" value="1"/>
</dbReference>
<dbReference type="SUPFAM" id="SSF55785">
    <property type="entry name" value="PYP-like sensor domain (PAS domain)"/>
    <property type="match status" value="1"/>
</dbReference>
<dbReference type="EC" id="2.7.13.3" evidence="2"/>
<evidence type="ECO:0000256" key="1">
    <source>
        <dbReference type="ARBA" id="ARBA00000085"/>
    </source>
</evidence>
<evidence type="ECO:0000259" key="9">
    <source>
        <dbReference type="PROSITE" id="PS50109"/>
    </source>
</evidence>
<dbReference type="InterPro" id="IPR004358">
    <property type="entry name" value="Sig_transdc_His_kin-like_C"/>
</dbReference>
<evidence type="ECO:0000256" key="8">
    <source>
        <dbReference type="ARBA" id="ARBA00023012"/>
    </source>
</evidence>
<dbReference type="Gene3D" id="3.30.565.10">
    <property type="entry name" value="Histidine kinase-like ATPase, C-terminal domain"/>
    <property type="match status" value="1"/>
</dbReference>
<dbReference type="InterPro" id="IPR003594">
    <property type="entry name" value="HATPase_dom"/>
</dbReference>
<keyword evidence="4" id="KW-0808">Transferase</keyword>
<evidence type="ECO:0000256" key="7">
    <source>
        <dbReference type="ARBA" id="ARBA00022840"/>
    </source>
</evidence>
<gene>
    <name evidence="10" type="ORF">LMJ30_05775</name>
</gene>
<evidence type="ECO:0000256" key="6">
    <source>
        <dbReference type="ARBA" id="ARBA00022777"/>
    </source>
</evidence>
<keyword evidence="8" id="KW-0902">Two-component regulatory system</keyword>
<dbReference type="Proteomes" id="UP001198701">
    <property type="component" value="Unassembled WGS sequence"/>
</dbReference>
<proteinExistence type="predicted"/>
<evidence type="ECO:0000313" key="10">
    <source>
        <dbReference type="EMBL" id="MCC6070471.1"/>
    </source>
</evidence>
<dbReference type="PRINTS" id="PR00344">
    <property type="entry name" value="BCTRLSENSOR"/>
</dbReference>
<protein>
    <recommendedName>
        <fullName evidence="2">histidine kinase</fullName>
        <ecNumber evidence="2">2.7.13.3</ecNumber>
    </recommendedName>
</protein>
<dbReference type="RefSeq" id="WP_229431393.1">
    <property type="nucleotide sequence ID" value="NZ_JAJHPV010000009.1"/>
</dbReference>
<keyword evidence="11" id="KW-1185">Reference proteome</keyword>
<comment type="catalytic activity">
    <reaction evidence="1">
        <text>ATP + protein L-histidine = ADP + protein N-phospho-L-histidine.</text>
        <dbReference type="EC" id="2.7.13.3"/>
    </reaction>
</comment>
<dbReference type="EMBL" id="JAJHPV010000009">
    <property type="protein sequence ID" value="MCC6070471.1"/>
    <property type="molecule type" value="Genomic_DNA"/>
</dbReference>
<keyword evidence="6 10" id="KW-0418">Kinase</keyword>
<dbReference type="InterPro" id="IPR035965">
    <property type="entry name" value="PAS-like_dom_sf"/>
</dbReference>
<reference evidence="10 11" key="1">
    <citation type="submission" date="2021-11" db="EMBL/GenBank/DDBJ databases">
        <authorList>
            <person name="Huq M.A."/>
        </authorList>
    </citation>
    <scope>NUCLEOTIDE SEQUENCE [LARGE SCALE GENOMIC DNA]</scope>
    <source>
        <strain evidence="10 11">MAHUQ-52</strain>
    </source>
</reference>
<dbReference type="InterPro" id="IPR036097">
    <property type="entry name" value="HisK_dim/P_sf"/>
</dbReference>
<accession>A0ABS8IRD4</accession>
<keyword evidence="3" id="KW-0597">Phosphoprotein</keyword>
<dbReference type="GO" id="GO:0016301">
    <property type="term" value="F:kinase activity"/>
    <property type="evidence" value="ECO:0007669"/>
    <property type="project" value="UniProtKB-KW"/>
</dbReference>
<comment type="caution">
    <text evidence="10">The sequence shown here is derived from an EMBL/GenBank/DDBJ whole genome shotgun (WGS) entry which is preliminary data.</text>
</comment>
<dbReference type="InterPro" id="IPR050351">
    <property type="entry name" value="BphY/WalK/GraS-like"/>
</dbReference>
<evidence type="ECO:0000256" key="2">
    <source>
        <dbReference type="ARBA" id="ARBA00012438"/>
    </source>
</evidence>
<dbReference type="SUPFAM" id="SSF55874">
    <property type="entry name" value="ATPase domain of HSP90 chaperone/DNA topoisomerase II/histidine kinase"/>
    <property type="match status" value="1"/>
</dbReference>
<evidence type="ECO:0000256" key="5">
    <source>
        <dbReference type="ARBA" id="ARBA00022741"/>
    </source>
</evidence>
<dbReference type="SUPFAM" id="SSF47384">
    <property type="entry name" value="Homodimeric domain of signal transducing histidine kinase"/>
    <property type="match status" value="1"/>
</dbReference>
<dbReference type="InterPro" id="IPR005467">
    <property type="entry name" value="His_kinase_dom"/>
</dbReference>
<dbReference type="Gene3D" id="3.30.450.20">
    <property type="entry name" value="PAS domain"/>
    <property type="match status" value="1"/>
</dbReference>
<dbReference type="SMART" id="SM00387">
    <property type="entry name" value="HATPase_c"/>
    <property type="match status" value="1"/>
</dbReference>
<dbReference type="Gene3D" id="1.10.287.130">
    <property type="match status" value="1"/>
</dbReference>
<organism evidence="10 11">
    <name type="scientific">Massilia agrisoli</name>
    <dbReference type="NCBI Taxonomy" id="2892444"/>
    <lineage>
        <taxon>Bacteria</taxon>
        <taxon>Pseudomonadati</taxon>
        <taxon>Pseudomonadota</taxon>
        <taxon>Betaproteobacteria</taxon>
        <taxon>Burkholderiales</taxon>
        <taxon>Oxalobacteraceae</taxon>
        <taxon>Telluria group</taxon>
        <taxon>Massilia</taxon>
    </lineage>
</organism>
<dbReference type="PANTHER" id="PTHR42878:SF7">
    <property type="entry name" value="SENSOR HISTIDINE KINASE GLRK"/>
    <property type="match status" value="1"/>
</dbReference>
<dbReference type="CDD" id="cd00075">
    <property type="entry name" value="HATPase"/>
    <property type="match status" value="1"/>
</dbReference>